<dbReference type="CDD" id="cd07067">
    <property type="entry name" value="HP_PGM_like"/>
    <property type="match status" value="1"/>
</dbReference>
<dbReference type="PANTHER" id="PTHR48100">
    <property type="entry name" value="BROAD-SPECIFICITY PHOSPHATASE YOR283W-RELATED"/>
    <property type="match status" value="1"/>
</dbReference>
<dbReference type="PRINTS" id="PR00991">
    <property type="entry name" value="6PFRUCTKNASE"/>
</dbReference>
<dbReference type="PROSITE" id="PS00175">
    <property type="entry name" value="PG_MUTASE"/>
    <property type="match status" value="1"/>
</dbReference>
<sequence length="222" mass="25793">MRLILIRHGETNANLLMRWSGSKDLEITNLTTAGKSQAQELGHWFKKENFIPTHVYVSPQKRAQDTAHLAGAHWNIPFITIDDLKETGAGIFEGLTWNEIEAKYPKQAEDFRDSRDWSYVEESEQENDRRDRANRILDLALSCHSNTDIVVMFCHAGIIQHTVSCIFESPKLWGITTKNTAIFEFQLDANKWTDLSRERFNPTAWRILRFNEQPHLSQKPLR</sequence>
<proteinExistence type="predicted"/>
<dbReference type="InterPro" id="IPR029033">
    <property type="entry name" value="His_PPase_superfam"/>
</dbReference>
<dbReference type="GO" id="GO:0005524">
    <property type="term" value="F:ATP binding"/>
    <property type="evidence" value="ECO:0007669"/>
    <property type="project" value="InterPro"/>
</dbReference>
<accession>A0A381TBU6</accession>
<organism evidence="1">
    <name type="scientific">marine metagenome</name>
    <dbReference type="NCBI Taxonomy" id="408172"/>
    <lineage>
        <taxon>unclassified sequences</taxon>
        <taxon>metagenomes</taxon>
        <taxon>ecological metagenomes</taxon>
    </lineage>
</organism>
<dbReference type="Gene3D" id="3.40.50.1240">
    <property type="entry name" value="Phosphoglycerate mutase-like"/>
    <property type="match status" value="1"/>
</dbReference>
<name>A0A381TBU6_9ZZZZ</name>
<evidence type="ECO:0000313" key="1">
    <source>
        <dbReference type="EMBL" id="SVA13632.1"/>
    </source>
</evidence>
<dbReference type="AlphaFoldDB" id="A0A381TBU6"/>
<dbReference type="InterPro" id="IPR050275">
    <property type="entry name" value="PGM_Phosphatase"/>
</dbReference>
<dbReference type="GO" id="GO:0006003">
    <property type="term" value="P:fructose 2,6-bisphosphate metabolic process"/>
    <property type="evidence" value="ECO:0007669"/>
    <property type="project" value="InterPro"/>
</dbReference>
<dbReference type="InterPro" id="IPR003094">
    <property type="entry name" value="6Pfruct_kin"/>
</dbReference>
<reference evidence="1" key="1">
    <citation type="submission" date="2018-05" db="EMBL/GenBank/DDBJ databases">
        <authorList>
            <person name="Lanie J.A."/>
            <person name="Ng W.-L."/>
            <person name="Kazmierczak K.M."/>
            <person name="Andrzejewski T.M."/>
            <person name="Davidsen T.M."/>
            <person name="Wayne K.J."/>
            <person name="Tettelin H."/>
            <person name="Glass J.I."/>
            <person name="Rusch D."/>
            <person name="Podicherti R."/>
            <person name="Tsui H.-C.T."/>
            <person name="Winkler M.E."/>
        </authorList>
    </citation>
    <scope>NUCLEOTIDE SEQUENCE</scope>
</reference>
<dbReference type="Pfam" id="PF00300">
    <property type="entry name" value="His_Phos_1"/>
    <property type="match status" value="1"/>
</dbReference>
<evidence type="ECO:0008006" key="2">
    <source>
        <dbReference type="Google" id="ProtNLM"/>
    </source>
</evidence>
<gene>
    <name evidence="1" type="ORF">METZ01_LOCUS66486</name>
</gene>
<dbReference type="InterPro" id="IPR001345">
    <property type="entry name" value="PG/BPGM_mutase_AS"/>
</dbReference>
<dbReference type="SUPFAM" id="SSF53254">
    <property type="entry name" value="Phosphoglycerate mutase-like"/>
    <property type="match status" value="1"/>
</dbReference>
<protein>
    <recommendedName>
        <fullName evidence="2">Histidine phosphatase family protein</fullName>
    </recommendedName>
</protein>
<dbReference type="InterPro" id="IPR013078">
    <property type="entry name" value="His_Pase_superF_clade-1"/>
</dbReference>
<dbReference type="GO" id="GO:0016791">
    <property type="term" value="F:phosphatase activity"/>
    <property type="evidence" value="ECO:0007669"/>
    <property type="project" value="TreeGrafter"/>
</dbReference>
<dbReference type="SMART" id="SM00855">
    <property type="entry name" value="PGAM"/>
    <property type="match status" value="1"/>
</dbReference>
<dbReference type="EMBL" id="UINC01004344">
    <property type="protein sequence ID" value="SVA13632.1"/>
    <property type="molecule type" value="Genomic_DNA"/>
</dbReference>